<evidence type="ECO:0000313" key="1">
    <source>
        <dbReference type="EMBL" id="CAG8675110.1"/>
    </source>
</evidence>
<accession>A0A9N9EFS6</accession>
<reference evidence="1" key="1">
    <citation type="submission" date="2021-06" db="EMBL/GenBank/DDBJ databases">
        <authorList>
            <person name="Kallberg Y."/>
            <person name="Tangrot J."/>
            <person name="Rosling A."/>
        </authorList>
    </citation>
    <scope>NUCLEOTIDE SEQUENCE</scope>
    <source>
        <strain evidence="1">CL551</strain>
    </source>
</reference>
<protein>
    <submittedName>
        <fullName evidence="1">17076_t:CDS:1</fullName>
    </submittedName>
</protein>
<dbReference type="AlphaFoldDB" id="A0A9N9EFS6"/>
<organism evidence="1 2">
    <name type="scientific">Acaulospora morrowiae</name>
    <dbReference type="NCBI Taxonomy" id="94023"/>
    <lineage>
        <taxon>Eukaryota</taxon>
        <taxon>Fungi</taxon>
        <taxon>Fungi incertae sedis</taxon>
        <taxon>Mucoromycota</taxon>
        <taxon>Glomeromycotina</taxon>
        <taxon>Glomeromycetes</taxon>
        <taxon>Diversisporales</taxon>
        <taxon>Acaulosporaceae</taxon>
        <taxon>Acaulospora</taxon>
    </lineage>
</organism>
<feature type="non-terminal residue" evidence="1">
    <location>
        <position position="1"/>
    </location>
</feature>
<gene>
    <name evidence="1" type="ORF">AMORRO_LOCUS10993</name>
</gene>
<keyword evidence="2" id="KW-1185">Reference proteome</keyword>
<name>A0A9N9EFS6_9GLOM</name>
<dbReference type="Proteomes" id="UP000789342">
    <property type="component" value="Unassembled WGS sequence"/>
</dbReference>
<comment type="caution">
    <text evidence="1">The sequence shown here is derived from an EMBL/GenBank/DDBJ whole genome shotgun (WGS) entry which is preliminary data.</text>
</comment>
<dbReference type="EMBL" id="CAJVPV010013122">
    <property type="protein sequence ID" value="CAG8675110.1"/>
    <property type="molecule type" value="Genomic_DNA"/>
</dbReference>
<proteinExistence type="predicted"/>
<sequence>ANKDVDDSTNYCSICGTAFGTVAKSCLSIEVVPMIAGAAKALAEAAKTLVEHADKSGATISLSTTVVDTSASIGFTYTPKS</sequence>
<evidence type="ECO:0000313" key="2">
    <source>
        <dbReference type="Proteomes" id="UP000789342"/>
    </source>
</evidence>